<dbReference type="PANTHER" id="PTHR44281">
    <property type="entry name" value="SPINDLE ASSEMBLY ABNORMAL PROTEIN 6 HOMOLOG"/>
    <property type="match status" value="1"/>
</dbReference>
<evidence type="ECO:0000313" key="9">
    <source>
        <dbReference type="Proteomes" id="UP000078046"/>
    </source>
</evidence>
<dbReference type="OrthoDB" id="49058at2759"/>
<organism evidence="8 9">
    <name type="scientific">Intoshia linei</name>
    <dbReference type="NCBI Taxonomy" id="1819745"/>
    <lineage>
        <taxon>Eukaryota</taxon>
        <taxon>Metazoa</taxon>
        <taxon>Spiralia</taxon>
        <taxon>Lophotrochozoa</taxon>
        <taxon>Mesozoa</taxon>
        <taxon>Orthonectida</taxon>
        <taxon>Rhopaluridae</taxon>
        <taxon>Intoshia</taxon>
    </lineage>
</organism>
<reference evidence="8 9" key="1">
    <citation type="submission" date="2016-04" db="EMBL/GenBank/DDBJ databases">
        <title>The genome of Intoshia linei affirms orthonectids as highly simplified spiralians.</title>
        <authorList>
            <person name="Mikhailov K.V."/>
            <person name="Slusarev G.S."/>
            <person name="Nikitin M.A."/>
            <person name="Logacheva M.D."/>
            <person name="Penin A."/>
            <person name="Aleoshin V."/>
            <person name="Panchin Y.V."/>
        </authorList>
    </citation>
    <scope>NUCLEOTIDE SEQUENCE [LARGE SCALE GENOMIC DNA]</scope>
    <source>
        <strain evidence="8">Intl2013</strain>
        <tissue evidence="8">Whole animal</tissue>
    </source>
</reference>
<accession>A0A177B3M8</accession>
<keyword evidence="3 6" id="KW-0175">Coiled coil</keyword>
<dbReference type="EMBL" id="LWCA01000373">
    <property type="protein sequence ID" value="OAF68878.1"/>
    <property type="molecule type" value="Genomic_DNA"/>
</dbReference>
<dbReference type="GO" id="GO:0005814">
    <property type="term" value="C:centriole"/>
    <property type="evidence" value="ECO:0007669"/>
    <property type="project" value="TreeGrafter"/>
</dbReference>
<evidence type="ECO:0000256" key="1">
    <source>
        <dbReference type="ARBA" id="ARBA00004300"/>
    </source>
</evidence>
<keyword evidence="2" id="KW-0963">Cytoplasm</keyword>
<dbReference type="InterPro" id="IPR038558">
    <property type="entry name" value="SAS-6_N_sf"/>
</dbReference>
<evidence type="ECO:0000256" key="6">
    <source>
        <dbReference type="SAM" id="Coils"/>
    </source>
</evidence>
<dbReference type="AlphaFoldDB" id="A0A177B3M8"/>
<evidence type="ECO:0000256" key="5">
    <source>
        <dbReference type="ARBA" id="ARBA00023306"/>
    </source>
</evidence>
<protein>
    <submittedName>
        <fullName evidence="8">Spindle assembly abnormal protein 6</fullName>
    </submittedName>
</protein>
<dbReference type="Gene3D" id="2.170.210.20">
    <property type="entry name" value="Spindle assembly abnormal protein 6, N-terminal domain"/>
    <property type="match status" value="1"/>
</dbReference>
<dbReference type="InterPro" id="IPR032396">
    <property type="entry name" value="SAS-6_N"/>
</dbReference>
<keyword evidence="4" id="KW-0206">Cytoskeleton</keyword>
<proteinExistence type="predicted"/>
<dbReference type="GO" id="GO:0007099">
    <property type="term" value="P:centriole replication"/>
    <property type="evidence" value="ECO:0007669"/>
    <property type="project" value="TreeGrafter"/>
</dbReference>
<evidence type="ECO:0000256" key="3">
    <source>
        <dbReference type="ARBA" id="ARBA00023054"/>
    </source>
</evidence>
<comment type="subcellular location">
    <subcellularLocation>
        <location evidence="1">Cytoplasm</location>
        <location evidence="1">Cytoskeleton</location>
        <location evidence="1">Microtubule organizing center</location>
        <location evidence="1">Centrosome</location>
    </subcellularLocation>
</comment>
<sequence>MRKLFKKVLKVKFVNLIENTSNTHDALVVVTLNSNNEIKDTKVLNQFNRRQIFNIISRPHANFDDVESEKNINISCNILTVQITDPDDPSFFYRTFIDEAKFTELKRQQGILVNFDKFSEKLISFFDQINFENERNSKIVLQITISNPTQWSNSKNTFHDNLTGGLVSNSADFECNGEKSGRMSQMSDVLSKSTDGMEIYKNKVSTHLSILEIDDFKNVVRLSLQLEVASPDQLIDYLISCLRENRESFNCLKNKMESNEIRYNEQLRHTREALGQRNLDFENLKQEMTKENCKNFQKYSQNLKDVNEKHVNLIAKLNDDLKYFEEEKYSLKNEYDSLLIQQKANDTQSSNTIINLTDDLKKIKMNYQNLNTKLDDTERRFAGCKNQLDSTRKSLNSMCQDKEDSANCLKVLQKKNDEYIQINERLNKQLDDDKITINSMKESCNKSKEDNNKANEIIRKMANELKNMRTKSKLRNEVTHKQECIIVSLEEEKKVVEKNEKELKEKLQSKEKQIIQTNRKCEKLTNKTKEFEIKIDNQEKIIKSHENHIAWLNKEINKQSQDEAKVCQKTETNSHIPPSISKFMNEQKPEPNTMSYNIDDVVPIEKKFSLLPRYGRLDQNFRLS</sequence>
<evidence type="ECO:0000256" key="4">
    <source>
        <dbReference type="ARBA" id="ARBA00023212"/>
    </source>
</evidence>
<dbReference type="Proteomes" id="UP000078046">
    <property type="component" value="Unassembled WGS sequence"/>
</dbReference>
<evidence type="ECO:0000259" key="7">
    <source>
        <dbReference type="Pfam" id="PF16531"/>
    </source>
</evidence>
<dbReference type="Pfam" id="PF16531">
    <property type="entry name" value="SAS-6_N"/>
    <property type="match status" value="1"/>
</dbReference>
<dbReference type="GO" id="GO:0005813">
    <property type="term" value="C:centrosome"/>
    <property type="evidence" value="ECO:0007669"/>
    <property type="project" value="UniProtKB-SubCell"/>
</dbReference>
<keyword evidence="9" id="KW-1185">Reference proteome</keyword>
<feature type="domain" description="Spindle assembly abnormal protein 6 N-terminal" evidence="7">
    <location>
        <begin position="52"/>
        <end position="147"/>
    </location>
</feature>
<dbReference type="PANTHER" id="PTHR44281:SF2">
    <property type="entry name" value="SPINDLE ASSEMBLY ABNORMAL PROTEIN 6 HOMOLOG"/>
    <property type="match status" value="1"/>
</dbReference>
<evidence type="ECO:0000313" key="8">
    <source>
        <dbReference type="EMBL" id="OAF68878.1"/>
    </source>
</evidence>
<feature type="coiled-coil region" evidence="6">
    <location>
        <begin position="307"/>
        <end position="555"/>
    </location>
</feature>
<keyword evidence="5" id="KW-0131">Cell cycle</keyword>
<evidence type="ECO:0000256" key="2">
    <source>
        <dbReference type="ARBA" id="ARBA00022490"/>
    </source>
</evidence>
<gene>
    <name evidence="8" type="ORF">A3Q56_03407</name>
</gene>
<comment type="caution">
    <text evidence="8">The sequence shown here is derived from an EMBL/GenBank/DDBJ whole genome shotgun (WGS) entry which is preliminary data.</text>
</comment>
<name>A0A177B3M8_9BILA</name>